<evidence type="ECO:0000313" key="2">
    <source>
        <dbReference type="EMBL" id="WCT71986.1"/>
    </source>
</evidence>
<dbReference type="EMBL" id="CP117411">
    <property type="protein sequence ID" value="WCT71986.1"/>
    <property type="molecule type" value="Genomic_DNA"/>
</dbReference>
<sequence length="102" mass="10667">MHSANETLSPVDLEDVDGYAALAGLGWASAAIAVAALLLAATNAVTIRDWANELTPSPTQERLSDAAEQWVAITDDLGLGAPRATMHGWWKQAQALTIGGAR</sequence>
<keyword evidence="1" id="KW-1133">Transmembrane helix</keyword>
<evidence type="ECO:0000313" key="3">
    <source>
        <dbReference type="Proteomes" id="UP001220395"/>
    </source>
</evidence>
<organism evidence="2 3">
    <name type="scientific">Sphingomonas naphthae</name>
    <dbReference type="NCBI Taxonomy" id="1813468"/>
    <lineage>
        <taxon>Bacteria</taxon>
        <taxon>Pseudomonadati</taxon>
        <taxon>Pseudomonadota</taxon>
        <taxon>Alphaproteobacteria</taxon>
        <taxon>Sphingomonadales</taxon>
        <taxon>Sphingomonadaceae</taxon>
        <taxon>Sphingomonas</taxon>
    </lineage>
</organism>
<protein>
    <submittedName>
        <fullName evidence="2">Uncharacterized protein</fullName>
    </submittedName>
</protein>
<proteinExistence type="predicted"/>
<name>A0ABY7TFG8_9SPHN</name>
<dbReference type="RefSeq" id="WP_273685933.1">
    <property type="nucleotide sequence ID" value="NZ_CP117411.1"/>
</dbReference>
<keyword evidence="1" id="KW-0812">Transmembrane</keyword>
<feature type="transmembrane region" description="Helical" evidence="1">
    <location>
        <begin position="20"/>
        <end position="41"/>
    </location>
</feature>
<accession>A0ABY7TFG8</accession>
<keyword evidence="3" id="KW-1185">Reference proteome</keyword>
<dbReference type="Proteomes" id="UP001220395">
    <property type="component" value="Chromosome"/>
</dbReference>
<reference evidence="2 3" key="1">
    <citation type="submission" date="2023-02" db="EMBL/GenBank/DDBJ databases">
        <title>Genome sequence of Sphingomonas naphthae.</title>
        <authorList>
            <person name="Kim S."/>
            <person name="Heo J."/>
            <person name="Kwon S.-W."/>
        </authorList>
    </citation>
    <scope>NUCLEOTIDE SEQUENCE [LARGE SCALE GENOMIC DNA]</scope>
    <source>
        <strain evidence="2 3">KACC 18716</strain>
    </source>
</reference>
<gene>
    <name evidence="2" type="ORF">PQ455_10025</name>
</gene>
<evidence type="ECO:0000256" key="1">
    <source>
        <dbReference type="SAM" id="Phobius"/>
    </source>
</evidence>
<keyword evidence="1" id="KW-0472">Membrane</keyword>